<keyword evidence="2 5" id="KW-0689">Ribosomal protein</keyword>
<dbReference type="PANTHER" id="PTHR10916:SF0">
    <property type="entry name" value="LARGE RIBOSOMAL SUBUNIT PROTEIN UL29C"/>
    <property type="match status" value="1"/>
</dbReference>
<dbReference type="AlphaFoldDB" id="A0A932LZ51"/>
<dbReference type="CDD" id="cd00427">
    <property type="entry name" value="Ribosomal_L29_HIP"/>
    <property type="match status" value="1"/>
</dbReference>
<dbReference type="PROSITE" id="PS00579">
    <property type="entry name" value="RIBOSOMAL_L29"/>
    <property type="match status" value="1"/>
</dbReference>
<comment type="similarity">
    <text evidence="1 5">Belongs to the universal ribosomal protein uL29 family.</text>
</comment>
<evidence type="ECO:0000256" key="1">
    <source>
        <dbReference type="ARBA" id="ARBA00009254"/>
    </source>
</evidence>
<dbReference type="GO" id="GO:0003735">
    <property type="term" value="F:structural constituent of ribosome"/>
    <property type="evidence" value="ECO:0007669"/>
    <property type="project" value="InterPro"/>
</dbReference>
<evidence type="ECO:0000313" key="7">
    <source>
        <dbReference type="Proteomes" id="UP000741360"/>
    </source>
</evidence>
<dbReference type="SUPFAM" id="SSF46561">
    <property type="entry name" value="Ribosomal protein L29 (L29p)"/>
    <property type="match status" value="1"/>
</dbReference>
<gene>
    <name evidence="5 6" type="primary">rpmC</name>
    <name evidence="6" type="ORF">HYY65_00790</name>
</gene>
<reference evidence="6" key="1">
    <citation type="submission" date="2020-07" db="EMBL/GenBank/DDBJ databases">
        <title>Huge and variable diversity of episymbiotic CPR bacteria and DPANN archaea in groundwater ecosystems.</title>
        <authorList>
            <person name="He C.Y."/>
            <person name="Keren R."/>
            <person name="Whittaker M."/>
            <person name="Farag I.F."/>
            <person name="Doudna J."/>
            <person name="Cate J.H.D."/>
            <person name="Banfield J.F."/>
        </authorList>
    </citation>
    <scope>NUCLEOTIDE SEQUENCE</scope>
    <source>
        <strain evidence="6">NC_groundwater_717_Ag_S-0.2um_59_8</strain>
    </source>
</reference>
<proteinExistence type="inferred from homology"/>
<evidence type="ECO:0000256" key="3">
    <source>
        <dbReference type="ARBA" id="ARBA00023274"/>
    </source>
</evidence>
<accession>A0A932LZ51</accession>
<evidence type="ECO:0000256" key="5">
    <source>
        <dbReference type="HAMAP-Rule" id="MF_00374"/>
    </source>
</evidence>
<dbReference type="GO" id="GO:0022625">
    <property type="term" value="C:cytosolic large ribosomal subunit"/>
    <property type="evidence" value="ECO:0007669"/>
    <property type="project" value="TreeGrafter"/>
</dbReference>
<dbReference type="Pfam" id="PF00831">
    <property type="entry name" value="Ribosomal_L29"/>
    <property type="match status" value="1"/>
</dbReference>
<dbReference type="PANTHER" id="PTHR10916">
    <property type="entry name" value="60S RIBOSOMAL PROTEIN L35/50S RIBOSOMAL PROTEIN L29"/>
    <property type="match status" value="1"/>
</dbReference>
<dbReference type="Proteomes" id="UP000741360">
    <property type="component" value="Unassembled WGS sequence"/>
</dbReference>
<dbReference type="Gene3D" id="1.10.287.310">
    <property type="match status" value="1"/>
</dbReference>
<evidence type="ECO:0000256" key="4">
    <source>
        <dbReference type="ARBA" id="ARBA00035204"/>
    </source>
</evidence>
<dbReference type="FunFam" id="1.10.287.310:FF:000001">
    <property type="entry name" value="50S ribosomal protein L29"/>
    <property type="match status" value="1"/>
</dbReference>
<dbReference type="InterPro" id="IPR001854">
    <property type="entry name" value="Ribosomal_uL29"/>
</dbReference>
<dbReference type="InterPro" id="IPR036049">
    <property type="entry name" value="Ribosomal_uL29_sf"/>
</dbReference>
<protein>
    <recommendedName>
        <fullName evidence="4 5">Large ribosomal subunit protein uL29</fullName>
    </recommendedName>
</protein>
<evidence type="ECO:0000256" key="2">
    <source>
        <dbReference type="ARBA" id="ARBA00022980"/>
    </source>
</evidence>
<organism evidence="6 7">
    <name type="scientific">Tectimicrobiota bacterium</name>
    <dbReference type="NCBI Taxonomy" id="2528274"/>
    <lineage>
        <taxon>Bacteria</taxon>
        <taxon>Pseudomonadati</taxon>
        <taxon>Nitrospinota/Tectimicrobiota group</taxon>
        <taxon>Candidatus Tectimicrobiota</taxon>
    </lineage>
</organism>
<dbReference type="EMBL" id="JACPSX010000010">
    <property type="protein sequence ID" value="MBI3013614.1"/>
    <property type="molecule type" value="Genomic_DNA"/>
</dbReference>
<evidence type="ECO:0000313" key="6">
    <source>
        <dbReference type="EMBL" id="MBI3013614.1"/>
    </source>
</evidence>
<name>A0A932LZ51_UNCTE</name>
<dbReference type="NCBIfam" id="TIGR00012">
    <property type="entry name" value="L29"/>
    <property type="match status" value="1"/>
</dbReference>
<dbReference type="InterPro" id="IPR050063">
    <property type="entry name" value="Ribosomal_protein_uL29"/>
</dbReference>
<dbReference type="HAMAP" id="MF_00374">
    <property type="entry name" value="Ribosomal_uL29"/>
    <property type="match status" value="1"/>
</dbReference>
<dbReference type="InterPro" id="IPR018254">
    <property type="entry name" value="Ribosomal_uL29_CS"/>
</dbReference>
<comment type="caution">
    <text evidence="6">The sequence shown here is derived from an EMBL/GenBank/DDBJ whole genome shotgun (WGS) entry which is preliminary data.</text>
</comment>
<sequence length="70" mass="8506">MKARELRELGDEELRQKEAELARERFNLRFQQATRQIENPMRLRIVRRDIARIKTLLRESARKKAERTEG</sequence>
<dbReference type="GO" id="GO:0006412">
    <property type="term" value="P:translation"/>
    <property type="evidence" value="ECO:0007669"/>
    <property type="project" value="UniProtKB-UniRule"/>
</dbReference>
<keyword evidence="3 5" id="KW-0687">Ribonucleoprotein</keyword>